<reference evidence="1" key="1">
    <citation type="submission" date="2022-05" db="EMBL/GenBank/DDBJ databases">
        <title>Chromosome-level genome of Chaenocephalus aceratus.</title>
        <authorList>
            <person name="Park H."/>
        </authorList>
    </citation>
    <scope>NUCLEOTIDE SEQUENCE</scope>
    <source>
        <strain evidence="1">KU_202001</strain>
    </source>
</reference>
<dbReference type="Proteomes" id="UP001057452">
    <property type="component" value="Chromosome 24"/>
</dbReference>
<comment type="caution">
    <text evidence="1">The sequence shown here is derived from an EMBL/GenBank/DDBJ whole genome shotgun (WGS) entry which is preliminary data.</text>
</comment>
<dbReference type="EMBL" id="CM043808">
    <property type="protein sequence ID" value="KAI4802108.1"/>
    <property type="molecule type" value="Genomic_DNA"/>
</dbReference>
<keyword evidence="2" id="KW-1185">Reference proteome</keyword>
<proteinExistence type="predicted"/>
<evidence type="ECO:0000313" key="1">
    <source>
        <dbReference type="EMBL" id="KAI4802108.1"/>
    </source>
</evidence>
<protein>
    <submittedName>
        <fullName evidence="1">Uncharacterized protein</fullName>
    </submittedName>
</protein>
<evidence type="ECO:0000313" key="2">
    <source>
        <dbReference type="Proteomes" id="UP001057452"/>
    </source>
</evidence>
<sequence length="181" mass="20866">MAGVCLSVTSHLTPWRMETLGDASKRNLALAAGPLIIGGSCRQPQLPLKTPSRTNHHKKPWRLSITTLDYLQFFLLETMGLSSPSYVETMDCREQHYRTHGSLYSRRNFCYTRPQSFSGRSPSEVYWPKSRCFDYLYQDAEMLLRNYPVQATICLYADSSSDEDSDDDDDEEEEEMEKELN</sequence>
<accession>A0ACB9VQP9</accession>
<gene>
    <name evidence="1" type="ORF">KUCAC02_019966</name>
</gene>
<organism evidence="1 2">
    <name type="scientific">Chaenocephalus aceratus</name>
    <name type="common">Blackfin icefish</name>
    <name type="synonym">Chaenichthys aceratus</name>
    <dbReference type="NCBI Taxonomy" id="36190"/>
    <lineage>
        <taxon>Eukaryota</taxon>
        <taxon>Metazoa</taxon>
        <taxon>Chordata</taxon>
        <taxon>Craniata</taxon>
        <taxon>Vertebrata</taxon>
        <taxon>Euteleostomi</taxon>
        <taxon>Actinopterygii</taxon>
        <taxon>Neopterygii</taxon>
        <taxon>Teleostei</taxon>
        <taxon>Neoteleostei</taxon>
        <taxon>Acanthomorphata</taxon>
        <taxon>Eupercaria</taxon>
        <taxon>Perciformes</taxon>
        <taxon>Notothenioidei</taxon>
        <taxon>Channichthyidae</taxon>
        <taxon>Chaenocephalus</taxon>
    </lineage>
</organism>
<name>A0ACB9VQP9_CHAAC</name>